<keyword evidence="3" id="KW-1185">Reference proteome</keyword>
<dbReference type="AlphaFoldDB" id="A0A7J8YNC4"/>
<evidence type="ECO:0008006" key="4">
    <source>
        <dbReference type="Google" id="ProtNLM"/>
    </source>
</evidence>
<dbReference type="Proteomes" id="UP000593577">
    <property type="component" value="Unassembled WGS sequence"/>
</dbReference>
<protein>
    <recommendedName>
        <fullName evidence="4">DUF4283 domain-containing protein</fullName>
    </recommendedName>
</protein>
<evidence type="ECO:0000256" key="1">
    <source>
        <dbReference type="SAM" id="MobiDB-lite"/>
    </source>
</evidence>
<evidence type="ECO:0000313" key="2">
    <source>
        <dbReference type="EMBL" id="MBA0701108.1"/>
    </source>
</evidence>
<gene>
    <name evidence="2" type="ORF">Goari_022855</name>
</gene>
<name>A0A7J8YNC4_GOSAI</name>
<feature type="region of interest" description="Disordered" evidence="1">
    <location>
        <begin position="121"/>
        <end position="154"/>
    </location>
</feature>
<feature type="non-terminal residue" evidence="2">
    <location>
        <position position="154"/>
    </location>
</feature>
<evidence type="ECO:0000313" key="3">
    <source>
        <dbReference type="Proteomes" id="UP000593577"/>
    </source>
</evidence>
<organism evidence="2 3">
    <name type="scientific">Gossypium aridum</name>
    <name type="common">American cotton</name>
    <name type="synonym">Erioxylum aridum</name>
    <dbReference type="NCBI Taxonomy" id="34290"/>
    <lineage>
        <taxon>Eukaryota</taxon>
        <taxon>Viridiplantae</taxon>
        <taxon>Streptophyta</taxon>
        <taxon>Embryophyta</taxon>
        <taxon>Tracheophyta</taxon>
        <taxon>Spermatophyta</taxon>
        <taxon>Magnoliopsida</taxon>
        <taxon>eudicotyledons</taxon>
        <taxon>Gunneridae</taxon>
        <taxon>Pentapetalae</taxon>
        <taxon>rosids</taxon>
        <taxon>malvids</taxon>
        <taxon>Malvales</taxon>
        <taxon>Malvaceae</taxon>
        <taxon>Malvoideae</taxon>
        <taxon>Gossypium</taxon>
    </lineage>
</organism>
<feature type="compositionally biased region" description="Basic and acidic residues" evidence="1">
    <location>
        <begin position="121"/>
        <end position="137"/>
    </location>
</feature>
<reference evidence="2 3" key="1">
    <citation type="journal article" date="2019" name="Genome Biol. Evol.">
        <title>Insights into the evolution of the New World diploid cottons (Gossypium, subgenus Houzingenia) based on genome sequencing.</title>
        <authorList>
            <person name="Grover C.E."/>
            <person name="Arick M.A. 2nd"/>
            <person name="Thrash A."/>
            <person name="Conover J.L."/>
            <person name="Sanders W.S."/>
            <person name="Peterson D.G."/>
            <person name="Frelichowski J.E."/>
            <person name="Scheffler J.A."/>
            <person name="Scheffler B.E."/>
            <person name="Wendel J.F."/>
        </authorList>
    </citation>
    <scope>NUCLEOTIDE SEQUENCE [LARGE SCALE GENOMIC DNA]</scope>
    <source>
        <strain evidence="2">185</strain>
        <tissue evidence="2">Leaf</tissue>
    </source>
</reference>
<proteinExistence type="predicted"/>
<comment type="caution">
    <text evidence="2">The sequence shown here is derived from an EMBL/GenBank/DDBJ whole genome shotgun (WGS) entry which is preliminary data.</text>
</comment>
<sequence>MDKYFDALKKILVPSRLSPRKASNSWLIFFDLNLSMNNNHNKLANGYISKFWWSPFWLRIYNIPFELLERQMVLDVGNALGELRRVGSDRGDKVRKASGLLLWLRDNRTFEQDRNIRRNGVELMKSKDQMNADREESQSNSRGESEQMGQKGKE</sequence>
<accession>A0A7J8YNC4</accession>
<dbReference type="EMBL" id="JABFAA010185517">
    <property type="protein sequence ID" value="MBA0701108.1"/>
    <property type="molecule type" value="Genomic_DNA"/>
</dbReference>